<dbReference type="InterPro" id="IPR047867">
    <property type="entry name" value="Ribosomal_uL22_bac/org-type"/>
</dbReference>
<dbReference type="GO" id="GO:0003735">
    <property type="term" value="F:structural constituent of ribosome"/>
    <property type="evidence" value="ECO:0007669"/>
    <property type="project" value="InterPro"/>
</dbReference>
<keyword evidence="5 7" id="KW-0687">Ribonucleoprotein</keyword>
<organism evidence="12 13">
    <name type="scientific">Candidatus Colwellbacteria bacterium RBG_13_48_8</name>
    <dbReference type="NCBI Taxonomy" id="1797685"/>
    <lineage>
        <taxon>Bacteria</taxon>
        <taxon>Candidatus Colwelliibacteriota</taxon>
    </lineage>
</organism>
<dbReference type="Pfam" id="PF00237">
    <property type="entry name" value="Ribosomal_L22"/>
    <property type="match status" value="1"/>
</dbReference>
<dbReference type="InterPro" id="IPR036394">
    <property type="entry name" value="Ribosomal_uL22_sf"/>
</dbReference>
<evidence type="ECO:0000313" key="13">
    <source>
        <dbReference type="Proteomes" id="UP000177062"/>
    </source>
</evidence>
<evidence type="ECO:0000256" key="1">
    <source>
        <dbReference type="ARBA" id="ARBA00009451"/>
    </source>
</evidence>
<gene>
    <name evidence="7" type="primary">rplV</name>
    <name evidence="12" type="ORF">A2Y84_00790</name>
</gene>
<comment type="caution">
    <text evidence="12">The sequence shown here is derived from an EMBL/GenBank/DDBJ whole genome shotgun (WGS) entry which is preliminary data.</text>
</comment>
<evidence type="ECO:0000256" key="10">
    <source>
        <dbReference type="RuleBase" id="RU004008"/>
    </source>
</evidence>
<dbReference type="Proteomes" id="UP000177062">
    <property type="component" value="Unassembled WGS sequence"/>
</dbReference>
<comment type="subunit">
    <text evidence="7 9">Part of the 50S ribosomal subunit.</text>
</comment>
<evidence type="ECO:0000256" key="9">
    <source>
        <dbReference type="RuleBase" id="RU004006"/>
    </source>
</evidence>
<evidence type="ECO:0000256" key="3">
    <source>
        <dbReference type="ARBA" id="ARBA00022884"/>
    </source>
</evidence>
<dbReference type="PANTHER" id="PTHR13501">
    <property type="entry name" value="CHLOROPLAST 50S RIBOSOMAL PROTEIN L22-RELATED"/>
    <property type="match status" value="1"/>
</dbReference>
<name>A0A1G1YXD4_9BACT</name>
<comment type="function">
    <text evidence="7 10">This protein binds specifically to 23S rRNA; its binding is stimulated by other ribosomal proteins, e.g., L4, L17, and L20. It is important during the early stages of 50S assembly. It makes multiple contacts with different domains of the 23S rRNA in the assembled 50S subunit and ribosome.</text>
</comment>
<keyword evidence="3 7" id="KW-0694">RNA-binding</keyword>
<sequence length="173" mass="19474">MATTDPHKLIRATLKNVDVAPRKMRLLAGLVKGRSVNVALAQLQIINRRGSDQLAKLIRSAIANAKEGGLDPSKLVIDGIVVDKGQVFRSSLPKGRGRVSLIERKRSHVSLRLKEVESAEGEKFAFYEKPKKVRQETTPKESKKSKFTQEKEEQARKGKKPGFVQRFFRRKSV</sequence>
<proteinExistence type="inferred from homology"/>
<dbReference type="Gene3D" id="3.90.470.10">
    <property type="entry name" value="Ribosomal protein L22/L17"/>
    <property type="match status" value="1"/>
</dbReference>
<dbReference type="GO" id="GO:0006412">
    <property type="term" value="P:translation"/>
    <property type="evidence" value="ECO:0007669"/>
    <property type="project" value="UniProtKB-UniRule"/>
</dbReference>
<dbReference type="HAMAP" id="MF_01331_B">
    <property type="entry name" value="Ribosomal_uL22_B"/>
    <property type="match status" value="1"/>
</dbReference>
<evidence type="ECO:0000256" key="4">
    <source>
        <dbReference type="ARBA" id="ARBA00022980"/>
    </source>
</evidence>
<evidence type="ECO:0000256" key="2">
    <source>
        <dbReference type="ARBA" id="ARBA00022730"/>
    </source>
</evidence>
<protein>
    <recommendedName>
        <fullName evidence="6 7">Large ribosomal subunit protein uL22</fullName>
    </recommendedName>
</protein>
<accession>A0A1G1YXD4</accession>
<comment type="function">
    <text evidence="7">The globular domain of the protein is located near the polypeptide exit tunnel on the outside of the subunit, while an extended beta-hairpin is found that lines the wall of the exit tunnel in the center of the 70S ribosome.</text>
</comment>
<evidence type="ECO:0000256" key="7">
    <source>
        <dbReference type="HAMAP-Rule" id="MF_01331"/>
    </source>
</evidence>
<dbReference type="GO" id="GO:0019843">
    <property type="term" value="F:rRNA binding"/>
    <property type="evidence" value="ECO:0007669"/>
    <property type="project" value="UniProtKB-UniRule"/>
</dbReference>
<keyword evidence="2 7" id="KW-0699">rRNA-binding</keyword>
<evidence type="ECO:0000256" key="6">
    <source>
        <dbReference type="ARBA" id="ARBA00035207"/>
    </source>
</evidence>
<feature type="compositionally biased region" description="Basic and acidic residues" evidence="11">
    <location>
        <begin position="131"/>
        <end position="156"/>
    </location>
</feature>
<keyword evidence="4 7" id="KW-0689">Ribosomal protein</keyword>
<comment type="similarity">
    <text evidence="1 7 8">Belongs to the universal ribosomal protein uL22 family.</text>
</comment>
<dbReference type="EMBL" id="MHIT01000010">
    <property type="protein sequence ID" value="OGY57031.1"/>
    <property type="molecule type" value="Genomic_DNA"/>
</dbReference>
<dbReference type="GO" id="GO:0015934">
    <property type="term" value="C:large ribosomal subunit"/>
    <property type="evidence" value="ECO:0007669"/>
    <property type="project" value="InterPro"/>
</dbReference>
<dbReference type="NCBIfam" id="TIGR01044">
    <property type="entry name" value="rplV_bact"/>
    <property type="match status" value="1"/>
</dbReference>
<evidence type="ECO:0000256" key="8">
    <source>
        <dbReference type="RuleBase" id="RU004005"/>
    </source>
</evidence>
<evidence type="ECO:0000256" key="5">
    <source>
        <dbReference type="ARBA" id="ARBA00023274"/>
    </source>
</evidence>
<dbReference type="SUPFAM" id="SSF54843">
    <property type="entry name" value="Ribosomal protein L22"/>
    <property type="match status" value="1"/>
</dbReference>
<dbReference type="InterPro" id="IPR001063">
    <property type="entry name" value="Ribosomal_uL22"/>
</dbReference>
<dbReference type="InterPro" id="IPR005727">
    <property type="entry name" value="Ribosomal_uL22_bac/chlpt-type"/>
</dbReference>
<reference evidence="12 13" key="1">
    <citation type="journal article" date="2016" name="Nat. Commun.">
        <title>Thousands of microbial genomes shed light on interconnected biogeochemical processes in an aquifer system.</title>
        <authorList>
            <person name="Anantharaman K."/>
            <person name="Brown C.T."/>
            <person name="Hug L.A."/>
            <person name="Sharon I."/>
            <person name="Castelle C.J."/>
            <person name="Probst A.J."/>
            <person name="Thomas B.C."/>
            <person name="Singh A."/>
            <person name="Wilkins M.J."/>
            <person name="Karaoz U."/>
            <person name="Brodie E.L."/>
            <person name="Williams K.H."/>
            <person name="Hubbard S.S."/>
            <person name="Banfield J.F."/>
        </authorList>
    </citation>
    <scope>NUCLEOTIDE SEQUENCE [LARGE SCALE GENOMIC DNA]</scope>
</reference>
<evidence type="ECO:0000256" key="11">
    <source>
        <dbReference type="SAM" id="MobiDB-lite"/>
    </source>
</evidence>
<dbReference type="AlphaFoldDB" id="A0A1G1YXD4"/>
<feature type="region of interest" description="Disordered" evidence="11">
    <location>
        <begin position="131"/>
        <end position="163"/>
    </location>
</feature>
<dbReference type="PANTHER" id="PTHR13501:SF8">
    <property type="entry name" value="LARGE RIBOSOMAL SUBUNIT PROTEIN UL22M"/>
    <property type="match status" value="1"/>
</dbReference>
<evidence type="ECO:0000313" key="12">
    <source>
        <dbReference type="EMBL" id="OGY57031.1"/>
    </source>
</evidence>